<evidence type="ECO:0000313" key="2">
    <source>
        <dbReference type="EMBL" id="MEE6185743.1"/>
    </source>
</evidence>
<evidence type="ECO:0008006" key="4">
    <source>
        <dbReference type="Google" id="ProtNLM"/>
    </source>
</evidence>
<keyword evidence="3" id="KW-1185">Reference proteome</keyword>
<dbReference type="Proteomes" id="UP001357452">
    <property type="component" value="Unassembled WGS sequence"/>
</dbReference>
<keyword evidence="1" id="KW-0812">Transmembrane</keyword>
<comment type="caution">
    <text evidence="2">The sequence shown here is derived from an EMBL/GenBank/DDBJ whole genome shotgun (WGS) entry which is preliminary data.</text>
</comment>
<dbReference type="EMBL" id="JAZGLY010000001">
    <property type="protein sequence ID" value="MEE6185743.1"/>
    <property type="molecule type" value="Genomic_DNA"/>
</dbReference>
<feature type="transmembrane region" description="Helical" evidence="1">
    <location>
        <begin position="109"/>
        <end position="140"/>
    </location>
</feature>
<feature type="transmembrane region" description="Helical" evidence="1">
    <location>
        <begin position="64"/>
        <end position="88"/>
    </location>
</feature>
<reference evidence="2 3" key="1">
    <citation type="submission" date="2024-01" db="EMBL/GenBank/DDBJ databases">
        <title>Niabella digestum sp. nov., isolated from waste digestion system.</title>
        <authorList>
            <person name="Zhang L."/>
        </authorList>
    </citation>
    <scope>NUCLEOTIDE SEQUENCE [LARGE SCALE GENOMIC DNA]</scope>
    <source>
        <strain evidence="2 3">A18</strain>
    </source>
</reference>
<keyword evidence="1" id="KW-0472">Membrane</keyword>
<keyword evidence="1" id="KW-1133">Transmembrane helix</keyword>
<dbReference type="RefSeq" id="WP_330973151.1">
    <property type="nucleotide sequence ID" value="NZ_JAZGLY010000001.1"/>
</dbReference>
<organism evidence="2 3">
    <name type="scientific">Niabella digestorum</name>
    <dbReference type="NCBI Taxonomy" id="3117701"/>
    <lineage>
        <taxon>Bacteria</taxon>
        <taxon>Pseudomonadati</taxon>
        <taxon>Bacteroidota</taxon>
        <taxon>Chitinophagia</taxon>
        <taxon>Chitinophagales</taxon>
        <taxon>Chitinophagaceae</taxon>
        <taxon>Niabella</taxon>
    </lineage>
</organism>
<gene>
    <name evidence="2" type="ORF">V2H41_00520</name>
</gene>
<protein>
    <recommendedName>
        <fullName evidence="4">DUF996 domain-containing protein</fullName>
    </recommendedName>
</protein>
<name>A0ABU7RCP0_9BACT</name>
<accession>A0ABU7RCP0</accession>
<evidence type="ECO:0000313" key="3">
    <source>
        <dbReference type="Proteomes" id="UP001357452"/>
    </source>
</evidence>
<proteinExistence type="predicted"/>
<feature type="transmembrane region" description="Helical" evidence="1">
    <location>
        <begin position="22"/>
        <end position="44"/>
    </location>
</feature>
<evidence type="ECO:0000256" key="1">
    <source>
        <dbReference type="SAM" id="Phobius"/>
    </source>
</evidence>
<sequence>MEPLNETRQAPLGDSILTTAKVAGISAIVSLLATITGVIAFLTSPPAPVTAGEEGLEDNAASQVVNSASSMSVFISLIISMLAFYFLYRFSFLTKNSFKHNDRTQLVKALYSLAGYFRIWGVIMFTVAIFFSMAFIAGILTSLFS</sequence>